<dbReference type="SUPFAM" id="SSF57625">
    <property type="entry name" value="Invertebrate chitin-binding proteins"/>
    <property type="match status" value="1"/>
</dbReference>
<evidence type="ECO:0000259" key="2">
    <source>
        <dbReference type="Pfam" id="PF01607"/>
    </source>
</evidence>
<dbReference type="InterPro" id="IPR002557">
    <property type="entry name" value="Chitin-bd_dom"/>
</dbReference>
<dbReference type="GO" id="GO:0005576">
    <property type="term" value="C:extracellular region"/>
    <property type="evidence" value="ECO:0007669"/>
    <property type="project" value="InterPro"/>
</dbReference>
<dbReference type="Proteomes" id="UP001497623">
    <property type="component" value="Unassembled WGS sequence"/>
</dbReference>
<dbReference type="InterPro" id="IPR036508">
    <property type="entry name" value="Chitin-bd_dom_sf"/>
</dbReference>
<comment type="caution">
    <text evidence="3">The sequence shown here is derived from an EMBL/GenBank/DDBJ whole genome shotgun (WGS) entry which is preliminary data.</text>
</comment>
<name>A0AAV2RN33_MEGNR</name>
<proteinExistence type="predicted"/>
<keyword evidence="4" id="KW-1185">Reference proteome</keyword>
<feature type="domain" description="Chitin-binding type-2" evidence="2">
    <location>
        <begin position="30"/>
        <end position="75"/>
    </location>
</feature>
<accession>A0AAV2RN33</accession>
<dbReference type="Pfam" id="PF01607">
    <property type="entry name" value="CBM_14"/>
    <property type="match status" value="1"/>
</dbReference>
<evidence type="ECO:0000313" key="4">
    <source>
        <dbReference type="Proteomes" id="UP001497623"/>
    </source>
</evidence>
<sequence length="115" mass="11614">VCGGPGPGVAGCLDTIGNSAGSCDCDTIGNSGFLTDPYDSTKYIICFPPDQQVFFSCAEGQTFDTTVSMCTQSASSATSTPSATSTTPTLTTTSAGGPPVCNATGYHEYAPDCKK</sequence>
<reference evidence="3 4" key="1">
    <citation type="submission" date="2024-05" db="EMBL/GenBank/DDBJ databases">
        <authorList>
            <person name="Wallberg A."/>
        </authorList>
    </citation>
    <scope>NUCLEOTIDE SEQUENCE [LARGE SCALE GENOMIC DNA]</scope>
</reference>
<evidence type="ECO:0000313" key="3">
    <source>
        <dbReference type="EMBL" id="CAL4133763.1"/>
    </source>
</evidence>
<feature type="region of interest" description="Disordered" evidence="1">
    <location>
        <begin position="74"/>
        <end position="97"/>
    </location>
</feature>
<organism evidence="3 4">
    <name type="scientific">Meganyctiphanes norvegica</name>
    <name type="common">Northern krill</name>
    <name type="synonym">Thysanopoda norvegica</name>
    <dbReference type="NCBI Taxonomy" id="48144"/>
    <lineage>
        <taxon>Eukaryota</taxon>
        <taxon>Metazoa</taxon>
        <taxon>Ecdysozoa</taxon>
        <taxon>Arthropoda</taxon>
        <taxon>Crustacea</taxon>
        <taxon>Multicrustacea</taxon>
        <taxon>Malacostraca</taxon>
        <taxon>Eumalacostraca</taxon>
        <taxon>Eucarida</taxon>
        <taxon>Euphausiacea</taxon>
        <taxon>Euphausiidae</taxon>
        <taxon>Meganyctiphanes</taxon>
    </lineage>
</organism>
<evidence type="ECO:0000256" key="1">
    <source>
        <dbReference type="SAM" id="MobiDB-lite"/>
    </source>
</evidence>
<feature type="non-terminal residue" evidence="3">
    <location>
        <position position="1"/>
    </location>
</feature>
<dbReference type="GO" id="GO:0008061">
    <property type="term" value="F:chitin binding"/>
    <property type="evidence" value="ECO:0007669"/>
    <property type="project" value="InterPro"/>
</dbReference>
<dbReference type="AlphaFoldDB" id="A0AAV2RN33"/>
<dbReference type="EMBL" id="CAXKWB010028565">
    <property type="protein sequence ID" value="CAL4133763.1"/>
    <property type="molecule type" value="Genomic_DNA"/>
</dbReference>
<protein>
    <recommendedName>
        <fullName evidence="2">Chitin-binding type-2 domain-containing protein</fullName>
    </recommendedName>
</protein>
<gene>
    <name evidence="3" type="ORF">MNOR_LOCUS27324</name>
</gene>
<dbReference type="Gene3D" id="2.170.140.10">
    <property type="entry name" value="Chitin binding domain"/>
    <property type="match status" value="1"/>
</dbReference>